<dbReference type="PANTHER" id="PTHR37805:SF1">
    <property type="entry name" value="CYTOPLASMIC PROTEIN"/>
    <property type="match status" value="1"/>
</dbReference>
<accession>A0A6C2U9N8</accession>
<evidence type="ECO:0000313" key="1">
    <source>
        <dbReference type="EMBL" id="VGO16573.1"/>
    </source>
</evidence>
<dbReference type="PANTHER" id="PTHR37805">
    <property type="entry name" value="CYTOPLASMIC PROTEIN-RELATED"/>
    <property type="match status" value="1"/>
</dbReference>
<dbReference type="AlphaFoldDB" id="A0A6C2U9N8"/>
<evidence type="ECO:0000313" key="2">
    <source>
        <dbReference type="Proteomes" id="UP000366872"/>
    </source>
</evidence>
<keyword evidence="2" id="KW-1185">Reference proteome</keyword>
<evidence type="ECO:0008006" key="3">
    <source>
        <dbReference type="Google" id="ProtNLM"/>
    </source>
</evidence>
<proteinExistence type="predicted"/>
<dbReference type="EMBL" id="CAAHFG010000003">
    <property type="protein sequence ID" value="VGO16573.1"/>
    <property type="molecule type" value="Genomic_DNA"/>
</dbReference>
<gene>
    <name evidence="1" type="ORF">PDESU_05164</name>
</gene>
<organism evidence="1 2">
    <name type="scientific">Pontiella desulfatans</name>
    <dbReference type="NCBI Taxonomy" id="2750659"/>
    <lineage>
        <taxon>Bacteria</taxon>
        <taxon>Pseudomonadati</taxon>
        <taxon>Kiritimatiellota</taxon>
        <taxon>Kiritimatiellia</taxon>
        <taxon>Kiritimatiellales</taxon>
        <taxon>Pontiellaceae</taxon>
        <taxon>Pontiella</taxon>
    </lineage>
</organism>
<protein>
    <recommendedName>
        <fullName evidence="3">DUF1456 family protein</fullName>
    </recommendedName>
</protein>
<dbReference type="RefSeq" id="WP_136082065.1">
    <property type="nucleotide sequence ID" value="NZ_CAAHFG010000003.1"/>
</dbReference>
<name>A0A6C2U9N8_PONDE</name>
<dbReference type="Pfam" id="PF07308">
    <property type="entry name" value="DUF1456"/>
    <property type="match status" value="2"/>
</dbReference>
<sequence>MTNNDTLRRLRYALNIDDAKVAETIALTGRATTPDEVANWFKRDDEPGHVEISDPQLCRFLDGLIIDRRGPHPSGNVPEPLEFLSNNEVLKKLRIALELKEDGVLAVFQKAEFKVTKAELGSFFRKEGHRNYRKCPEQVLRKFIAGLSK</sequence>
<dbReference type="Proteomes" id="UP000366872">
    <property type="component" value="Unassembled WGS sequence"/>
</dbReference>
<dbReference type="InterPro" id="IPR009921">
    <property type="entry name" value="YehS-like"/>
</dbReference>
<reference evidence="1 2" key="1">
    <citation type="submission" date="2019-04" db="EMBL/GenBank/DDBJ databases">
        <authorList>
            <person name="Van Vliet M D."/>
        </authorList>
    </citation>
    <scope>NUCLEOTIDE SEQUENCE [LARGE SCALE GENOMIC DNA]</scope>
    <source>
        <strain evidence="1 2">F1</strain>
    </source>
</reference>